<evidence type="ECO:0000313" key="1">
    <source>
        <dbReference type="EMBL" id="MBC9796754.1"/>
    </source>
</evidence>
<reference evidence="1 2" key="1">
    <citation type="submission" date="2020-09" db="EMBL/GenBank/DDBJ databases">
        <title>Sinomicrobium weinanense sp. nov., a halophilic bacteria isolated from saline-alkali soil.</title>
        <authorList>
            <person name="Wu P."/>
            <person name="Ren H."/>
            <person name="Mei Y."/>
            <person name="Liang Y."/>
            <person name="Chen Z."/>
        </authorList>
    </citation>
    <scope>NUCLEOTIDE SEQUENCE [LARGE SCALE GENOMIC DNA]</scope>
    <source>
        <strain evidence="1 2">FJxs</strain>
    </source>
</reference>
<dbReference type="EMBL" id="JACVDC010000035">
    <property type="protein sequence ID" value="MBC9796754.1"/>
    <property type="molecule type" value="Genomic_DNA"/>
</dbReference>
<sequence>MKKKASIFSTTFIVFVLCILVLTLSSKDPSDDIFGPSTPCGELAGDEVYIQLNFAQPQAFNQYRQSSYQGFIPTPDVRTSGGPAGSLNDNDKYYCKVTVTTPQCTDWLWERILSNDNHYGSGKMKITIPPDGYDANIEVSYYETFDDPYNSHDFNKGSSYGTRLVYKFEQLYLNGWSGNIPQPVELYPTHLDKTINDPTSKYPTLRDYNTVNDIIDEYRN</sequence>
<protein>
    <submittedName>
        <fullName evidence="1">Uncharacterized protein</fullName>
    </submittedName>
</protein>
<dbReference type="AlphaFoldDB" id="A0A926JSZ6"/>
<accession>A0A926JSZ6</accession>
<organism evidence="1 2">
    <name type="scientific">Sinomicrobium weinanense</name>
    <dbReference type="NCBI Taxonomy" id="2842200"/>
    <lineage>
        <taxon>Bacteria</taxon>
        <taxon>Pseudomonadati</taxon>
        <taxon>Bacteroidota</taxon>
        <taxon>Flavobacteriia</taxon>
        <taxon>Flavobacteriales</taxon>
        <taxon>Flavobacteriaceae</taxon>
        <taxon>Sinomicrobium</taxon>
    </lineage>
</organism>
<evidence type="ECO:0000313" key="2">
    <source>
        <dbReference type="Proteomes" id="UP000653730"/>
    </source>
</evidence>
<name>A0A926JSZ6_9FLAO</name>
<proteinExistence type="predicted"/>
<dbReference type="Proteomes" id="UP000653730">
    <property type="component" value="Unassembled WGS sequence"/>
</dbReference>
<keyword evidence="2" id="KW-1185">Reference proteome</keyword>
<gene>
    <name evidence="1" type="ORF">IBL28_12295</name>
</gene>
<comment type="caution">
    <text evidence="1">The sequence shown here is derived from an EMBL/GenBank/DDBJ whole genome shotgun (WGS) entry which is preliminary data.</text>
</comment>
<dbReference type="RefSeq" id="WP_187965896.1">
    <property type="nucleotide sequence ID" value="NZ_JACVDC010000035.1"/>
</dbReference>